<dbReference type="Proteomes" id="UP000237889">
    <property type="component" value="Chromosome"/>
</dbReference>
<dbReference type="Gene3D" id="6.10.140.1990">
    <property type="match status" value="1"/>
</dbReference>
<protein>
    <submittedName>
        <fullName evidence="10">Efflux transporter periplasmic adaptor subunit</fullName>
    </submittedName>
</protein>
<dbReference type="InterPro" id="IPR006143">
    <property type="entry name" value="RND_pump_MFP"/>
</dbReference>
<dbReference type="GO" id="GO:1990281">
    <property type="term" value="C:efflux pump complex"/>
    <property type="evidence" value="ECO:0007669"/>
    <property type="project" value="TreeGrafter"/>
</dbReference>
<feature type="signal peptide" evidence="7">
    <location>
        <begin position="1"/>
        <end position="20"/>
    </location>
</feature>
<name>A0A2S0NCR2_9HYPH</name>
<dbReference type="Gene3D" id="2.40.50.100">
    <property type="match status" value="1"/>
</dbReference>
<keyword evidence="11" id="KW-1185">Reference proteome</keyword>
<dbReference type="NCBIfam" id="TIGR01730">
    <property type="entry name" value="RND_mfp"/>
    <property type="match status" value="1"/>
</dbReference>
<feature type="domain" description="Multidrug resistance protein MdtA-like C-terminal permuted SH3" evidence="9">
    <location>
        <begin position="326"/>
        <end position="384"/>
    </location>
</feature>
<dbReference type="GO" id="GO:1990195">
    <property type="term" value="C:macrolide transmembrane transporter complex"/>
    <property type="evidence" value="ECO:0007669"/>
    <property type="project" value="InterPro"/>
</dbReference>
<evidence type="ECO:0000256" key="1">
    <source>
        <dbReference type="ARBA" id="ARBA00004196"/>
    </source>
</evidence>
<evidence type="ECO:0000256" key="6">
    <source>
        <dbReference type="SAM" id="MobiDB-lite"/>
    </source>
</evidence>
<proteinExistence type="inferred from homology"/>
<dbReference type="PANTHER" id="PTHR30469:SF33">
    <property type="entry name" value="SLR1207 PROTEIN"/>
    <property type="match status" value="1"/>
</dbReference>
<feature type="domain" description="Multidrug resistance protein MdtA-like barrel-sandwich hybrid" evidence="8">
    <location>
        <begin position="59"/>
        <end position="214"/>
    </location>
</feature>
<dbReference type="AlphaFoldDB" id="A0A2S0NCR2"/>
<gene>
    <name evidence="10" type="ORF">C6569_13190</name>
</gene>
<accession>A0A2S0NCR2</accession>
<dbReference type="EMBL" id="CP027668">
    <property type="protein sequence ID" value="AVO45948.1"/>
    <property type="molecule type" value="Genomic_DNA"/>
</dbReference>
<evidence type="ECO:0000256" key="3">
    <source>
        <dbReference type="ARBA" id="ARBA00022448"/>
    </source>
</evidence>
<dbReference type="Gene3D" id="2.40.420.20">
    <property type="match status" value="1"/>
</dbReference>
<dbReference type="OrthoDB" id="9791520at2"/>
<dbReference type="RefSeq" id="WP_106749289.1">
    <property type="nucleotide sequence ID" value="NZ_CP027668.1"/>
</dbReference>
<dbReference type="GO" id="GO:1990961">
    <property type="term" value="P:xenobiotic detoxification by transmembrane export across the plasma membrane"/>
    <property type="evidence" value="ECO:0007669"/>
    <property type="project" value="InterPro"/>
</dbReference>
<dbReference type="Pfam" id="PF25967">
    <property type="entry name" value="RND-MFP_C"/>
    <property type="match status" value="1"/>
</dbReference>
<dbReference type="GO" id="GO:0019898">
    <property type="term" value="C:extrinsic component of membrane"/>
    <property type="evidence" value="ECO:0007669"/>
    <property type="project" value="InterPro"/>
</dbReference>
<keyword evidence="7" id="KW-0732">Signal</keyword>
<evidence type="ECO:0000256" key="7">
    <source>
        <dbReference type="SAM" id="SignalP"/>
    </source>
</evidence>
<evidence type="ECO:0000256" key="5">
    <source>
        <dbReference type="SAM" id="Coils"/>
    </source>
</evidence>
<sequence length="404" mass="41921">MNRKLVLVLVLLALAGAAYALRDRLNPPSPAATLVTAAAATGDVELTVLASGTLKPARLVAVGAQVSGRVVSIPVQIGQSVKKGDLIAEIDSLTQQNTLSSAEAALANTRAQRDEKAVILAYAELKLERQRAMLAQTVGSRADFETAEQTVKQTRTQIAQLDAQIAQAQVTVATARVNLGYTRITAPIDGTVLSVTAQEGQTLNAAQTTPTVAVLGQVDVMTVKAEISEADVVRVRVGQPLYFTILGDPDRRFAAKVESIDPAPESIKNDSSFASTSTSSSTSTTSSTSSSAIYYYCQFSVPNPDGILRTYMTAQVVVLLGEARGVVTVPSAAVTPAAGDKPASVRVVDAAGQVVVRPVTVGLDNKVKAEIVSGLAVGERVVTGQRLAATAARQGGGPPSPMGF</sequence>
<organism evidence="10 11">
    <name type="scientific">Phreatobacter cathodiphilus</name>
    <dbReference type="NCBI Taxonomy" id="1868589"/>
    <lineage>
        <taxon>Bacteria</taxon>
        <taxon>Pseudomonadati</taxon>
        <taxon>Pseudomonadota</taxon>
        <taxon>Alphaproteobacteria</taxon>
        <taxon>Hyphomicrobiales</taxon>
        <taxon>Phreatobacteraceae</taxon>
        <taxon>Phreatobacter</taxon>
    </lineage>
</organism>
<dbReference type="SUPFAM" id="SSF111369">
    <property type="entry name" value="HlyD-like secretion proteins"/>
    <property type="match status" value="1"/>
</dbReference>
<dbReference type="InterPro" id="IPR030190">
    <property type="entry name" value="MacA_alpha-hairpin_sf"/>
</dbReference>
<comment type="subcellular location">
    <subcellularLocation>
        <location evidence="1">Cell envelope</location>
    </subcellularLocation>
</comment>
<feature type="compositionally biased region" description="Low complexity" evidence="6">
    <location>
        <begin position="271"/>
        <end position="287"/>
    </location>
</feature>
<comment type="similarity">
    <text evidence="2">Belongs to the membrane fusion protein (MFP) (TC 8.A.1) family.</text>
</comment>
<dbReference type="Gene3D" id="2.40.30.170">
    <property type="match status" value="1"/>
</dbReference>
<evidence type="ECO:0000256" key="2">
    <source>
        <dbReference type="ARBA" id="ARBA00009477"/>
    </source>
</evidence>
<dbReference type="InterPro" id="IPR058627">
    <property type="entry name" value="MdtA-like_C"/>
</dbReference>
<evidence type="ECO:0000259" key="9">
    <source>
        <dbReference type="Pfam" id="PF25967"/>
    </source>
</evidence>
<dbReference type="GO" id="GO:0015562">
    <property type="term" value="F:efflux transmembrane transporter activity"/>
    <property type="evidence" value="ECO:0007669"/>
    <property type="project" value="TreeGrafter"/>
</dbReference>
<keyword evidence="4 5" id="KW-0175">Coiled coil</keyword>
<evidence type="ECO:0000313" key="10">
    <source>
        <dbReference type="EMBL" id="AVO45948.1"/>
    </source>
</evidence>
<evidence type="ECO:0000259" key="8">
    <source>
        <dbReference type="Pfam" id="PF25917"/>
    </source>
</evidence>
<dbReference type="Pfam" id="PF25917">
    <property type="entry name" value="BSH_RND"/>
    <property type="match status" value="1"/>
</dbReference>
<feature type="region of interest" description="Disordered" evidence="6">
    <location>
        <begin position="266"/>
        <end position="287"/>
    </location>
</feature>
<evidence type="ECO:0000313" key="11">
    <source>
        <dbReference type="Proteomes" id="UP000237889"/>
    </source>
</evidence>
<evidence type="ECO:0000256" key="4">
    <source>
        <dbReference type="ARBA" id="ARBA00023054"/>
    </source>
</evidence>
<feature type="coiled-coil region" evidence="5">
    <location>
        <begin position="144"/>
        <end position="178"/>
    </location>
</feature>
<reference evidence="10 11" key="1">
    <citation type="submission" date="2018-03" db="EMBL/GenBank/DDBJ databases">
        <title>Genome sequencing of Phreatobacter sp.</title>
        <authorList>
            <person name="Kim S.-J."/>
            <person name="Heo J."/>
            <person name="Kwon S.-W."/>
        </authorList>
    </citation>
    <scope>NUCLEOTIDE SEQUENCE [LARGE SCALE GENOMIC DNA]</scope>
    <source>
        <strain evidence="10 11">S-12</strain>
    </source>
</reference>
<dbReference type="GO" id="GO:0030313">
    <property type="term" value="C:cell envelope"/>
    <property type="evidence" value="ECO:0007669"/>
    <property type="project" value="UniProtKB-SubCell"/>
</dbReference>
<dbReference type="KEGG" id="phr:C6569_13190"/>
<dbReference type="InterPro" id="IPR058625">
    <property type="entry name" value="MdtA-like_BSH"/>
</dbReference>
<keyword evidence="3" id="KW-0813">Transport</keyword>
<dbReference type="PANTHER" id="PTHR30469">
    <property type="entry name" value="MULTIDRUG RESISTANCE PROTEIN MDTA"/>
    <property type="match status" value="1"/>
</dbReference>
<feature type="chain" id="PRO_5015639066" evidence="7">
    <location>
        <begin position="21"/>
        <end position="404"/>
    </location>
</feature>